<comment type="caution">
    <text evidence="2">The sequence shown here is derived from an EMBL/GenBank/DDBJ whole genome shotgun (WGS) entry which is preliminary data.</text>
</comment>
<dbReference type="AlphaFoldDB" id="A0A0T5XD11"/>
<evidence type="ECO:0000313" key="3">
    <source>
        <dbReference type="Proteomes" id="UP000005273"/>
    </source>
</evidence>
<organism evidence="2 3">
    <name type="scientific">Acetomicrobium hydrogeniformans ATCC BAA-1850</name>
    <dbReference type="NCBI Taxonomy" id="592015"/>
    <lineage>
        <taxon>Bacteria</taxon>
        <taxon>Thermotogati</taxon>
        <taxon>Synergistota</taxon>
        <taxon>Synergistia</taxon>
        <taxon>Synergistales</taxon>
        <taxon>Acetomicrobiaceae</taxon>
        <taxon>Acetomicrobium</taxon>
    </lineage>
</organism>
<reference evidence="3" key="1">
    <citation type="submission" date="2012-09" db="EMBL/GenBank/DDBJ databases">
        <authorList>
            <person name="Weinstock G."/>
            <person name="Sodergren E."/>
            <person name="Clifton S."/>
            <person name="Fulton L."/>
            <person name="Fulton B."/>
            <person name="Courtney L."/>
            <person name="Fronick C."/>
            <person name="Harrison M."/>
            <person name="Strong C."/>
            <person name="Farmer C."/>
            <person name="Delehaunty K."/>
            <person name="Markovic C."/>
            <person name="Hall O."/>
            <person name="Minx P."/>
            <person name="Tomlinson C."/>
            <person name="Mitreva M."/>
            <person name="Nelson J."/>
            <person name="Hou S."/>
            <person name="Wollam A."/>
            <person name="Pepin K.H."/>
            <person name="Johnson M."/>
            <person name="Bhonagiri V."/>
            <person name="Nash W.E."/>
            <person name="Suruliraj S."/>
            <person name="Warren W."/>
            <person name="Chinwalla A."/>
            <person name="Mardis E.R."/>
            <person name="Wilson R.K."/>
        </authorList>
    </citation>
    <scope>NUCLEOTIDE SEQUENCE [LARGE SCALE GENOMIC DNA]</scope>
    <source>
        <strain evidence="3">OS1</strain>
    </source>
</reference>
<feature type="region of interest" description="Disordered" evidence="1">
    <location>
        <begin position="16"/>
        <end position="105"/>
    </location>
</feature>
<name>A0A0T5XD11_9BACT</name>
<feature type="compositionally biased region" description="Acidic residues" evidence="1">
    <location>
        <begin position="87"/>
        <end position="105"/>
    </location>
</feature>
<dbReference type="STRING" id="592015.HMPREF1705_02876"/>
<dbReference type="OrthoDB" id="9977389at2"/>
<dbReference type="RefSeq" id="WP_009201658.1">
    <property type="nucleotide sequence ID" value="NZ_ACJX03000001.1"/>
</dbReference>
<gene>
    <name evidence="2" type="ORF">HMPREF1705_02876</name>
</gene>
<feature type="compositionally biased region" description="Basic and acidic residues" evidence="1">
    <location>
        <begin position="36"/>
        <end position="53"/>
    </location>
</feature>
<keyword evidence="3" id="KW-1185">Reference proteome</keyword>
<dbReference type="EMBL" id="ACJX03000001">
    <property type="protein sequence ID" value="KRT35637.1"/>
    <property type="molecule type" value="Genomic_DNA"/>
</dbReference>
<evidence type="ECO:0000256" key="1">
    <source>
        <dbReference type="SAM" id="MobiDB-lite"/>
    </source>
</evidence>
<accession>A0A0T5XD11</accession>
<dbReference type="Proteomes" id="UP000005273">
    <property type="component" value="Unassembled WGS sequence"/>
</dbReference>
<protein>
    <submittedName>
        <fullName evidence="2">Uncharacterized protein</fullName>
    </submittedName>
</protein>
<sequence length="105" mass="11924">MLRPIQWQIAMLRTGQETHLSKDAASSASQFAMRQEAVEESVREQEQVKRKENTSGANKLGVNNRRSEEDGGRRRKSKENKEKGAPNDEDAEAIEDEYEGLDIYA</sequence>
<evidence type="ECO:0000313" key="2">
    <source>
        <dbReference type="EMBL" id="KRT35637.1"/>
    </source>
</evidence>
<proteinExistence type="predicted"/>